<accession>A0A0F8Y8P7</accession>
<protein>
    <submittedName>
        <fullName evidence="1">Uncharacterized protein</fullName>
    </submittedName>
</protein>
<gene>
    <name evidence="1" type="ORF">LCGC14_2850470</name>
</gene>
<dbReference type="EMBL" id="LAZR01054808">
    <property type="protein sequence ID" value="KKK77748.1"/>
    <property type="molecule type" value="Genomic_DNA"/>
</dbReference>
<reference evidence="1" key="1">
    <citation type="journal article" date="2015" name="Nature">
        <title>Complex archaea that bridge the gap between prokaryotes and eukaryotes.</title>
        <authorList>
            <person name="Spang A."/>
            <person name="Saw J.H."/>
            <person name="Jorgensen S.L."/>
            <person name="Zaremba-Niedzwiedzka K."/>
            <person name="Martijn J."/>
            <person name="Lind A.E."/>
            <person name="van Eijk R."/>
            <person name="Schleper C."/>
            <person name="Guy L."/>
            <person name="Ettema T.J."/>
        </authorList>
    </citation>
    <scope>NUCLEOTIDE SEQUENCE</scope>
</reference>
<organism evidence="1">
    <name type="scientific">marine sediment metagenome</name>
    <dbReference type="NCBI Taxonomy" id="412755"/>
    <lineage>
        <taxon>unclassified sequences</taxon>
        <taxon>metagenomes</taxon>
        <taxon>ecological metagenomes</taxon>
    </lineage>
</organism>
<dbReference type="AlphaFoldDB" id="A0A0F8Y8P7"/>
<evidence type="ECO:0000313" key="1">
    <source>
        <dbReference type="EMBL" id="KKK77748.1"/>
    </source>
</evidence>
<proteinExistence type="predicted"/>
<comment type="caution">
    <text evidence="1">The sequence shown here is derived from an EMBL/GenBank/DDBJ whole genome shotgun (WGS) entry which is preliminary data.</text>
</comment>
<name>A0A0F8Y8P7_9ZZZZ</name>
<sequence>MLRDSGEIYNYQTKDEKIFDKTGNWNDVGFNKPDDRAMSYYAGLVLGGKELYML</sequence>